<evidence type="ECO:0000256" key="8">
    <source>
        <dbReference type="ARBA" id="ARBA00023015"/>
    </source>
</evidence>
<protein>
    <recommendedName>
        <fullName evidence="13">JmjC domain-containing protein</fullName>
    </recommendedName>
</protein>
<comment type="cofactor">
    <cofactor evidence="1">
        <name>Fe(2+)</name>
        <dbReference type="ChEBI" id="CHEBI:29033"/>
    </cofactor>
</comment>
<evidence type="ECO:0000256" key="6">
    <source>
        <dbReference type="ARBA" id="ARBA00023002"/>
    </source>
</evidence>
<comment type="similarity">
    <text evidence="11">Belongs to the JMJD6 family.</text>
</comment>
<evidence type="ECO:0000256" key="1">
    <source>
        <dbReference type="ARBA" id="ARBA00001954"/>
    </source>
</evidence>
<feature type="region of interest" description="Disordered" evidence="12">
    <location>
        <begin position="1"/>
        <end position="22"/>
    </location>
</feature>
<dbReference type="PANTHER" id="PTHR12480:SF32">
    <property type="entry name" value="BIFUNCTIONAL ARGININE DEMETHYLASE AND LYSYL-HYDROXYLASE JMJD6"/>
    <property type="match status" value="1"/>
</dbReference>
<dbReference type="InterPro" id="IPR050910">
    <property type="entry name" value="JMJD6_ArgDemeth/LysHydrox"/>
</dbReference>
<keyword evidence="8" id="KW-0805">Transcription regulation</keyword>
<keyword evidence="5" id="KW-0223">Dioxygenase</keyword>
<name>A0ABM2A8H7_ANOCL</name>
<sequence>MAEPVKLSHRTRKRVREVKRKARPELSDRSAWVQLGYHQTFETFSKFEDNVERIHVDKVSAREFIERFERIYQPVVIEGMQDGWRAGHKWTLERLAKKYRNQKFKCGEDNDGYSVKMKMKYYVEYMRTTTDDSPLYIFDSSFGEHHRRRKLLEDYEVPLYFRDDLFKHAGEVRRPPYRWFVMGPARSGTGIHIDPLGTSAWNALVHGHKRWCLFPTHTPKELLKVTGSIGGKQRDEAITWFSLIYPRTKQPDWPADCKPLEILQKPGETVFVPGGWWHVVLNLDDTVAVTQNFCSRTNFPVVWHKTVRGRPKLSSKWLKVLQAVEPDLAKIASETDLGQSTGVASDSSSNSSSSSSSSSSYDDSDSESNTDSGQESLSAHKSKKHKKSNNITATTTTSSDGTGDRSSGSVSAGAGGVTVGKPNGGISPALDDGFPL</sequence>
<dbReference type="Gene3D" id="1.20.1280.270">
    <property type="match status" value="1"/>
</dbReference>
<keyword evidence="15" id="KW-1185">Reference proteome</keyword>
<dbReference type="SMART" id="SM00558">
    <property type="entry name" value="JmjC"/>
    <property type="match status" value="1"/>
</dbReference>
<keyword evidence="3" id="KW-0479">Metal-binding</keyword>
<keyword evidence="6" id="KW-0560">Oxidoreductase</keyword>
<dbReference type="Pfam" id="PF02373">
    <property type="entry name" value="JmjC"/>
    <property type="match status" value="1"/>
</dbReference>
<evidence type="ECO:0000256" key="5">
    <source>
        <dbReference type="ARBA" id="ARBA00022964"/>
    </source>
</evidence>
<dbReference type="EnsemblMetazoa" id="ACON000158.R174">
    <property type="protein sequence ID" value="ACON000158.P174"/>
    <property type="gene ID" value="ACON000158"/>
</dbReference>
<evidence type="ECO:0000259" key="13">
    <source>
        <dbReference type="PROSITE" id="PS51184"/>
    </source>
</evidence>
<dbReference type="Proteomes" id="UP001105220">
    <property type="component" value="Unplaced"/>
</dbReference>
<feature type="compositionally biased region" description="Low complexity" evidence="12">
    <location>
        <begin position="345"/>
        <end position="361"/>
    </location>
</feature>
<evidence type="ECO:0000313" key="15">
    <source>
        <dbReference type="Proteomes" id="UP001105220"/>
    </source>
</evidence>
<reference evidence="14" key="1">
    <citation type="submission" date="2025-05" db="UniProtKB">
        <authorList>
            <consortium name="EnsemblMetazoa"/>
        </authorList>
    </citation>
    <scope>IDENTIFICATION</scope>
    <source>
        <strain evidence="14">Ngousso</strain>
    </source>
</reference>
<evidence type="ECO:0000256" key="3">
    <source>
        <dbReference type="ARBA" id="ARBA00022723"/>
    </source>
</evidence>
<evidence type="ECO:0000256" key="12">
    <source>
        <dbReference type="SAM" id="MobiDB-lite"/>
    </source>
</evidence>
<keyword evidence="7" id="KW-0408">Iron</keyword>
<dbReference type="Gene3D" id="2.60.120.650">
    <property type="entry name" value="Cupin"/>
    <property type="match status" value="1"/>
</dbReference>
<feature type="compositionally biased region" description="Low complexity" evidence="12">
    <location>
        <begin position="389"/>
        <end position="412"/>
    </location>
</feature>
<evidence type="ECO:0000256" key="4">
    <source>
        <dbReference type="ARBA" id="ARBA00022853"/>
    </source>
</evidence>
<keyword evidence="4" id="KW-0156">Chromatin regulator</keyword>
<dbReference type="PROSITE" id="PS51184">
    <property type="entry name" value="JMJC"/>
    <property type="match status" value="1"/>
</dbReference>
<feature type="domain" description="JmjC" evidence="13">
    <location>
        <begin position="146"/>
        <end position="310"/>
    </location>
</feature>
<organism evidence="14 15">
    <name type="scientific">Anopheles coluzzii</name>
    <name type="common">African malaria mosquito</name>
    <dbReference type="NCBI Taxonomy" id="1518534"/>
    <lineage>
        <taxon>Eukaryota</taxon>
        <taxon>Metazoa</taxon>
        <taxon>Ecdysozoa</taxon>
        <taxon>Arthropoda</taxon>
        <taxon>Hexapoda</taxon>
        <taxon>Insecta</taxon>
        <taxon>Pterygota</taxon>
        <taxon>Neoptera</taxon>
        <taxon>Endopterygota</taxon>
        <taxon>Diptera</taxon>
        <taxon>Nematocera</taxon>
        <taxon>Culicoidea</taxon>
        <taxon>Culicidae</taxon>
        <taxon>Anophelinae</taxon>
        <taxon>Anopheles</taxon>
    </lineage>
</organism>
<evidence type="ECO:0000256" key="2">
    <source>
        <dbReference type="ARBA" id="ARBA00004123"/>
    </source>
</evidence>
<dbReference type="SUPFAM" id="SSF51197">
    <property type="entry name" value="Clavaminate synthase-like"/>
    <property type="match status" value="1"/>
</dbReference>
<accession>A0ABM2A8H7</accession>
<evidence type="ECO:0000256" key="10">
    <source>
        <dbReference type="ARBA" id="ARBA00023242"/>
    </source>
</evidence>
<evidence type="ECO:0000313" key="14">
    <source>
        <dbReference type="EnsemblMetazoa" id="ACON000158.P174"/>
    </source>
</evidence>
<evidence type="ECO:0000256" key="9">
    <source>
        <dbReference type="ARBA" id="ARBA00023163"/>
    </source>
</evidence>
<dbReference type="InterPro" id="IPR003347">
    <property type="entry name" value="JmjC_dom"/>
</dbReference>
<evidence type="ECO:0000256" key="7">
    <source>
        <dbReference type="ARBA" id="ARBA00023004"/>
    </source>
</evidence>
<keyword evidence="9" id="KW-0804">Transcription</keyword>
<feature type="region of interest" description="Disordered" evidence="12">
    <location>
        <begin position="338"/>
        <end position="436"/>
    </location>
</feature>
<keyword evidence="10" id="KW-0539">Nucleus</keyword>
<evidence type="ECO:0000256" key="11">
    <source>
        <dbReference type="ARBA" id="ARBA00038068"/>
    </source>
</evidence>
<dbReference type="PANTHER" id="PTHR12480">
    <property type="entry name" value="ARGININE DEMETHYLASE AND LYSYL-HYDROXYLASE JMJD"/>
    <property type="match status" value="1"/>
</dbReference>
<proteinExistence type="inferred from homology"/>
<comment type="subcellular location">
    <subcellularLocation>
        <location evidence="2">Nucleus</location>
    </subcellularLocation>
</comment>
<feature type="compositionally biased region" description="Basic residues" evidence="12">
    <location>
        <begin position="7"/>
        <end position="22"/>
    </location>
</feature>